<dbReference type="Pfam" id="PF04791">
    <property type="entry name" value="LMBR1"/>
    <property type="match status" value="1"/>
</dbReference>
<evidence type="ECO:0000256" key="6">
    <source>
        <dbReference type="SAM" id="Phobius"/>
    </source>
</evidence>
<feature type="transmembrane region" description="Helical" evidence="6">
    <location>
        <begin position="6"/>
        <end position="23"/>
    </location>
</feature>
<feature type="transmembrane region" description="Helical" evidence="6">
    <location>
        <begin position="126"/>
        <end position="145"/>
    </location>
</feature>
<dbReference type="InterPro" id="IPR006876">
    <property type="entry name" value="LMBR1-like_membr_prot"/>
</dbReference>
<sequence length="148" mass="17167">MYILILLEIILVTIYCAKIINNICCKDVNFIVKVTCLISWLTNFILLILLPLDNYITFKDQETYSNQNGLEVHSREYEAIANIYQILYWANFILCWTIILIMQEYEEAIDLNQTSKFMRSLINNGKFFLVIGIAGIIFVVILLITGQA</sequence>
<comment type="subcellular location">
    <subcellularLocation>
        <location evidence="1">Membrane</location>
        <topology evidence="1">Multi-pass membrane protein</topology>
    </subcellularLocation>
</comment>
<protein>
    <submittedName>
        <fullName evidence="7">Uncharacterized protein</fullName>
    </submittedName>
</protein>
<evidence type="ECO:0000313" key="8">
    <source>
        <dbReference type="Proteomes" id="UP000688137"/>
    </source>
</evidence>
<dbReference type="AlphaFoldDB" id="A0A8S1MVH4"/>
<evidence type="ECO:0000256" key="3">
    <source>
        <dbReference type="ARBA" id="ARBA00022692"/>
    </source>
</evidence>
<dbReference type="InterPro" id="IPR051584">
    <property type="entry name" value="GPCR-associated_LMBR1"/>
</dbReference>
<evidence type="ECO:0000256" key="2">
    <source>
        <dbReference type="ARBA" id="ARBA00010487"/>
    </source>
</evidence>
<keyword evidence="5 6" id="KW-0472">Membrane</keyword>
<dbReference type="PANTHER" id="PTHR21355">
    <property type="entry name" value="G-PROTEIN COUPLED RECEPTOR-ASSOCIATED PROTEIN LMBRD2"/>
    <property type="match status" value="1"/>
</dbReference>
<dbReference type="PANTHER" id="PTHR21355:SF0">
    <property type="entry name" value="G-PROTEIN COUPLED RECEPTOR-ASSOCIATED PROTEIN LMBRD2"/>
    <property type="match status" value="1"/>
</dbReference>
<dbReference type="Proteomes" id="UP000688137">
    <property type="component" value="Unassembled WGS sequence"/>
</dbReference>
<evidence type="ECO:0000313" key="7">
    <source>
        <dbReference type="EMBL" id="CAD8081366.1"/>
    </source>
</evidence>
<accession>A0A8S1MVH4</accession>
<organism evidence="7 8">
    <name type="scientific">Paramecium primaurelia</name>
    <dbReference type="NCBI Taxonomy" id="5886"/>
    <lineage>
        <taxon>Eukaryota</taxon>
        <taxon>Sar</taxon>
        <taxon>Alveolata</taxon>
        <taxon>Ciliophora</taxon>
        <taxon>Intramacronucleata</taxon>
        <taxon>Oligohymenophorea</taxon>
        <taxon>Peniculida</taxon>
        <taxon>Parameciidae</taxon>
        <taxon>Paramecium</taxon>
    </lineage>
</organism>
<reference evidence="7" key="1">
    <citation type="submission" date="2021-01" db="EMBL/GenBank/DDBJ databases">
        <authorList>
            <consortium name="Genoscope - CEA"/>
            <person name="William W."/>
        </authorList>
    </citation>
    <scope>NUCLEOTIDE SEQUENCE</scope>
</reference>
<dbReference type="GO" id="GO:0016020">
    <property type="term" value="C:membrane"/>
    <property type="evidence" value="ECO:0007669"/>
    <property type="project" value="UniProtKB-SubCell"/>
</dbReference>
<dbReference type="EMBL" id="CAJJDM010000067">
    <property type="protein sequence ID" value="CAD8081366.1"/>
    <property type="molecule type" value="Genomic_DNA"/>
</dbReference>
<keyword evidence="4 6" id="KW-1133">Transmembrane helix</keyword>
<evidence type="ECO:0000256" key="5">
    <source>
        <dbReference type="ARBA" id="ARBA00023136"/>
    </source>
</evidence>
<keyword evidence="3 6" id="KW-0812">Transmembrane</keyword>
<proteinExistence type="inferred from homology"/>
<evidence type="ECO:0000256" key="1">
    <source>
        <dbReference type="ARBA" id="ARBA00004141"/>
    </source>
</evidence>
<name>A0A8S1MVH4_PARPR</name>
<feature type="transmembrane region" description="Helical" evidence="6">
    <location>
        <begin position="30"/>
        <end position="50"/>
    </location>
</feature>
<feature type="transmembrane region" description="Helical" evidence="6">
    <location>
        <begin position="86"/>
        <end position="105"/>
    </location>
</feature>
<gene>
    <name evidence="7" type="ORF">PPRIM_AZ9-3.1.T0650194</name>
</gene>
<keyword evidence="8" id="KW-1185">Reference proteome</keyword>
<comment type="similarity">
    <text evidence="2">Belongs to the LIMR family.</text>
</comment>
<comment type="caution">
    <text evidence="7">The sequence shown here is derived from an EMBL/GenBank/DDBJ whole genome shotgun (WGS) entry which is preliminary data.</text>
</comment>
<evidence type="ECO:0000256" key="4">
    <source>
        <dbReference type="ARBA" id="ARBA00022989"/>
    </source>
</evidence>